<evidence type="ECO:0000256" key="7">
    <source>
        <dbReference type="ARBA" id="ARBA00023273"/>
    </source>
</evidence>
<evidence type="ECO:0000256" key="1">
    <source>
        <dbReference type="ARBA" id="ARBA00004611"/>
    </source>
</evidence>
<keyword evidence="4" id="KW-0175">Coiled coil</keyword>
<dbReference type="PANTHER" id="PTHR21625">
    <property type="entry name" value="NYD-SP28 PROTEIN"/>
    <property type="match status" value="1"/>
</dbReference>
<dbReference type="GeneID" id="124294421"/>
<evidence type="ECO:0000313" key="15">
    <source>
        <dbReference type="Proteomes" id="UP000829291"/>
    </source>
</evidence>
<evidence type="ECO:0000313" key="16">
    <source>
        <dbReference type="RefSeq" id="XP_046595350.1"/>
    </source>
</evidence>
<feature type="compositionally biased region" description="Basic residues" evidence="13">
    <location>
        <begin position="1"/>
        <end position="11"/>
    </location>
</feature>
<dbReference type="InterPro" id="IPR039505">
    <property type="entry name" value="DRC1/2_N"/>
</dbReference>
<keyword evidence="15" id="KW-1185">Reference proteome</keyword>
<sequence length="489" mass="56706">MPPKSKPKGKQQKQQSAATNDKEEVTGGGGQRTTKKKSKGSKAEKKAAKLRAAEERENLLKTERLRQEIERGNLNAKRFSKPWRDMVMSIKMPQIKEDLEVAWHTFDRAIDVKNYSISLLLDELEKAEEQYQMNERAHLETIGCLMKTYKERLSSEDKNYQAELQKMIDVAFEETEAVALKQNDDEVYIQAVIYAMEQRLEILMKSVMGATISKVGEAEDDNRNTRRVAKFILEKSYHALWEQYVANLVKYQADTENMRRDYNVIKEKDDKARSIIARQISHTASLFESIRKMKDKIHAYKVTAGKSISEIIAERDFFNEAYWTVKTRFMSEQTADREALKIITAEFNATSTHLKRILTKGENLLSLVQICRKYETPEEIVLPFKPSIALDDYPEDFIADFGWERSHAVMEQYRNLELFWRRVGHAKIVSKQLRLERDKLRDEGRCLKQCLKHCIAERSVGNEESGRIAELEITTGKPVVIEASLCKFK</sequence>
<feature type="region of interest" description="Disordered" evidence="13">
    <location>
        <begin position="1"/>
        <end position="55"/>
    </location>
</feature>
<comment type="similarity">
    <text evidence="9">Belongs to the DRC2 family.</text>
</comment>
<reference evidence="16" key="1">
    <citation type="submission" date="2025-08" db="UniProtKB">
        <authorList>
            <consortium name="RefSeq"/>
        </authorList>
    </citation>
    <scope>IDENTIFICATION</scope>
    <source>
        <tissue evidence="16">Thorax and Abdomen</tissue>
    </source>
</reference>
<dbReference type="RefSeq" id="XP_046595350.1">
    <property type="nucleotide sequence ID" value="XM_046739394.1"/>
</dbReference>
<evidence type="ECO:0000256" key="12">
    <source>
        <dbReference type="ARBA" id="ARBA00045865"/>
    </source>
</evidence>
<organism evidence="15 16">
    <name type="scientific">Neodiprion lecontei</name>
    <name type="common">Redheaded pine sawfly</name>
    <dbReference type="NCBI Taxonomy" id="441921"/>
    <lineage>
        <taxon>Eukaryota</taxon>
        <taxon>Metazoa</taxon>
        <taxon>Ecdysozoa</taxon>
        <taxon>Arthropoda</taxon>
        <taxon>Hexapoda</taxon>
        <taxon>Insecta</taxon>
        <taxon>Pterygota</taxon>
        <taxon>Neoptera</taxon>
        <taxon>Endopterygota</taxon>
        <taxon>Hymenoptera</taxon>
        <taxon>Tenthredinoidea</taxon>
        <taxon>Diprionidae</taxon>
        <taxon>Diprioninae</taxon>
        <taxon>Neodiprion</taxon>
    </lineage>
</organism>
<evidence type="ECO:0000256" key="4">
    <source>
        <dbReference type="ARBA" id="ARBA00023054"/>
    </source>
</evidence>
<gene>
    <name evidence="16" type="primary">LOC124294421</name>
</gene>
<evidence type="ECO:0000259" key="14">
    <source>
        <dbReference type="Pfam" id="PF14772"/>
    </source>
</evidence>
<evidence type="ECO:0000256" key="11">
    <source>
        <dbReference type="ARBA" id="ARBA00041517"/>
    </source>
</evidence>
<evidence type="ECO:0000256" key="8">
    <source>
        <dbReference type="ARBA" id="ARBA00037841"/>
    </source>
</evidence>
<dbReference type="Proteomes" id="UP000829291">
    <property type="component" value="Chromosome 5"/>
</dbReference>
<proteinExistence type="inferred from homology"/>
<dbReference type="PANTHER" id="PTHR21625:SF0">
    <property type="entry name" value="DYNEIN REGULATORY COMPLEX SUBUNIT 2"/>
    <property type="match status" value="1"/>
</dbReference>
<keyword evidence="2" id="KW-0963">Cytoplasm</keyword>
<keyword evidence="7" id="KW-0966">Cell projection</keyword>
<keyword evidence="5" id="KW-0969">Cilium</keyword>
<protein>
    <recommendedName>
        <fullName evidence="10">Dynein regulatory complex subunit 2</fullName>
    </recommendedName>
    <alternativeName>
        <fullName evidence="11">Coiled-coil domain-containing protein 65</fullName>
    </alternativeName>
</protein>
<dbReference type="InterPro" id="IPR039750">
    <property type="entry name" value="DRC1/DRC2"/>
</dbReference>
<feature type="domain" description="Dynein regulatory complex protein 1/2 N-terminal" evidence="14">
    <location>
        <begin position="42"/>
        <end position="142"/>
    </location>
</feature>
<accession>A0ABM3G502</accession>
<keyword evidence="3" id="KW-0282">Flagellum</keyword>
<evidence type="ECO:0000256" key="6">
    <source>
        <dbReference type="ARBA" id="ARBA00023212"/>
    </source>
</evidence>
<evidence type="ECO:0000256" key="5">
    <source>
        <dbReference type="ARBA" id="ARBA00023069"/>
    </source>
</evidence>
<evidence type="ECO:0000256" key="3">
    <source>
        <dbReference type="ARBA" id="ARBA00022846"/>
    </source>
</evidence>
<feature type="compositionally biased region" description="Basic and acidic residues" evidence="13">
    <location>
        <begin position="41"/>
        <end position="55"/>
    </location>
</feature>
<evidence type="ECO:0000256" key="2">
    <source>
        <dbReference type="ARBA" id="ARBA00022490"/>
    </source>
</evidence>
<evidence type="ECO:0000256" key="13">
    <source>
        <dbReference type="SAM" id="MobiDB-lite"/>
    </source>
</evidence>
<name>A0ABM3G502_NEOLC</name>
<comment type="function">
    <text evidence="12">Component of the nexin-dynein regulatory complex (N-DRC), a key regulator of ciliary/flagellar motility which maintains the alignment and integrity of the distal axoneme and regulates microtubule sliding in motile axonemes. Plays a critical role in the assembly of N-DRC and also stabilizes the assembly of multiple inner dynein arms and radial spokes. Coassembles with DRC1 to form a central scaffold needed for assembly of the N-DRC and its attachment to the outer doublet microtubules.</text>
</comment>
<evidence type="ECO:0000256" key="9">
    <source>
        <dbReference type="ARBA" id="ARBA00038424"/>
    </source>
</evidence>
<keyword evidence="6" id="KW-0206">Cytoskeleton</keyword>
<dbReference type="Pfam" id="PF14772">
    <property type="entry name" value="NYD-SP28"/>
    <property type="match status" value="1"/>
</dbReference>
<evidence type="ECO:0000256" key="10">
    <source>
        <dbReference type="ARBA" id="ARBA00040899"/>
    </source>
</evidence>
<comment type="subcellular location">
    <subcellularLocation>
        <location evidence="1">Cytoplasm</location>
        <location evidence="1">Cytoskeleton</location>
        <location evidence="1">Flagellum axoneme</location>
    </subcellularLocation>
    <subcellularLocation>
        <location evidence="8">Cytoplasm</location>
        <location evidence="8">Cytoskeleton</location>
        <location evidence="8">Flagellum basal body</location>
    </subcellularLocation>
</comment>